<dbReference type="AlphaFoldDB" id="A0A5N6VMU6"/>
<reference evidence="2" key="1">
    <citation type="submission" date="2019-04" db="EMBL/GenBank/DDBJ databases">
        <title>Friends and foes A comparative genomics studyof 23 Aspergillus species from section Flavi.</title>
        <authorList>
            <consortium name="DOE Joint Genome Institute"/>
            <person name="Kjaerbolling I."/>
            <person name="Vesth T."/>
            <person name="Frisvad J.C."/>
            <person name="Nybo J.L."/>
            <person name="Theobald S."/>
            <person name="Kildgaard S."/>
            <person name="Isbrandt T."/>
            <person name="Kuo A."/>
            <person name="Sato A."/>
            <person name="Lyhne E.K."/>
            <person name="Kogle M.E."/>
            <person name="Wiebenga A."/>
            <person name="Kun R.S."/>
            <person name="Lubbers R.J."/>
            <person name="Makela M.R."/>
            <person name="Barry K."/>
            <person name="Chovatia M."/>
            <person name="Clum A."/>
            <person name="Daum C."/>
            <person name="Haridas S."/>
            <person name="He G."/>
            <person name="LaButti K."/>
            <person name="Lipzen A."/>
            <person name="Mondo S."/>
            <person name="Riley R."/>
            <person name="Salamov A."/>
            <person name="Simmons B.A."/>
            <person name="Magnuson J.K."/>
            <person name="Henrissat B."/>
            <person name="Mortensen U.H."/>
            <person name="Larsen T.O."/>
            <person name="Devries R.P."/>
            <person name="Grigoriev I.V."/>
            <person name="Machida M."/>
            <person name="Baker S.E."/>
            <person name="Andersen M.R."/>
        </authorList>
    </citation>
    <scope>NUCLEOTIDE SEQUENCE [LARGE SCALE GENOMIC DNA]</scope>
    <source>
        <strain evidence="2">CBS 130015</strain>
    </source>
</reference>
<evidence type="ECO:0000313" key="2">
    <source>
        <dbReference type="Proteomes" id="UP000325433"/>
    </source>
</evidence>
<gene>
    <name evidence="1" type="ORF">BDV41DRAFT_546365</name>
</gene>
<dbReference type="EMBL" id="ML738360">
    <property type="protein sequence ID" value="KAE8309887.1"/>
    <property type="molecule type" value="Genomic_DNA"/>
</dbReference>
<keyword evidence="2" id="KW-1185">Reference proteome</keyword>
<accession>A0A5N6VMU6</accession>
<dbReference type="Proteomes" id="UP000325433">
    <property type="component" value="Unassembled WGS sequence"/>
</dbReference>
<name>A0A5N6VMU6_9EURO</name>
<sequence length="109" mass="12886">MALHNTPTNNDRQQQCCLIRKHGICLEGPTFPETWPDKYRSLFQLVREPDKIRYGDYKHDEMSATVRGLVQTADGLRQSWATEDMWKGTIERLVLERFEQVLEWQENCS</sequence>
<evidence type="ECO:0000313" key="1">
    <source>
        <dbReference type="EMBL" id="KAE8309887.1"/>
    </source>
</evidence>
<protein>
    <submittedName>
        <fullName evidence="1">Uncharacterized protein</fullName>
    </submittedName>
</protein>
<organism evidence="1 2">
    <name type="scientific">Aspergillus transmontanensis</name>
    <dbReference type="NCBI Taxonomy" id="1034304"/>
    <lineage>
        <taxon>Eukaryota</taxon>
        <taxon>Fungi</taxon>
        <taxon>Dikarya</taxon>
        <taxon>Ascomycota</taxon>
        <taxon>Pezizomycotina</taxon>
        <taxon>Eurotiomycetes</taxon>
        <taxon>Eurotiomycetidae</taxon>
        <taxon>Eurotiales</taxon>
        <taxon>Aspergillaceae</taxon>
        <taxon>Aspergillus</taxon>
        <taxon>Aspergillus subgen. Circumdati</taxon>
    </lineage>
</organism>
<proteinExistence type="predicted"/>